<evidence type="ECO:0000313" key="1">
    <source>
        <dbReference type="EMBL" id="KAK4227745.1"/>
    </source>
</evidence>
<dbReference type="EMBL" id="MU865327">
    <property type="protein sequence ID" value="KAK4227745.1"/>
    <property type="molecule type" value="Genomic_DNA"/>
</dbReference>
<protein>
    <submittedName>
        <fullName evidence="1">Uncharacterized protein</fullName>
    </submittedName>
</protein>
<sequence>NRKYRPNYKEVRVLIITWSFHDLRAEDYTAPPAADYVSLEDETKRLRDTLSSYGYKISEFDIPMDRPVERTKAKLDEFCRYANKDTLLMVYYHGHGSMDEENELVFSSHDHPDNAEWSQAAAAELYAALFFSEEPSPNNGWKAKKKELKKKYERYRPVSSIRWDTIREPLLSAPCDVLFILDCCAAGGANLRHVDWQPPSGTEHFTKHLFAACGFESSTSDDMTAAMCEVLDEWVHDYPGMNGNGSAGTAGTVVNGGGILVSGGQGGGPGSGVLTTKRLHQLMEDRLQKRVVGSQPIFKQLLPHDPEQYITLPNLRDREPLRERRGSRSGTTIGRGYVNI</sequence>
<comment type="caution">
    <text evidence="1">The sequence shown here is derived from an EMBL/GenBank/DDBJ whole genome shotgun (WGS) entry which is preliminary data.</text>
</comment>
<reference evidence="1" key="2">
    <citation type="submission" date="2023-05" db="EMBL/GenBank/DDBJ databases">
        <authorList>
            <consortium name="Lawrence Berkeley National Laboratory"/>
            <person name="Steindorff A."/>
            <person name="Hensen N."/>
            <person name="Bonometti L."/>
            <person name="Westerberg I."/>
            <person name="Brannstrom I.O."/>
            <person name="Guillou S."/>
            <person name="Cros-Aarteil S."/>
            <person name="Calhoun S."/>
            <person name="Haridas S."/>
            <person name="Kuo A."/>
            <person name="Mondo S."/>
            <person name="Pangilinan J."/>
            <person name="Riley R."/>
            <person name="Labutti K."/>
            <person name="Andreopoulos B."/>
            <person name="Lipzen A."/>
            <person name="Chen C."/>
            <person name="Yanf M."/>
            <person name="Daum C."/>
            <person name="Ng V."/>
            <person name="Clum A."/>
            <person name="Ohm R."/>
            <person name="Martin F."/>
            <person name="Silar P."/>
            <person name="Natvig D."/>
            <person name="Lalanne C."/>
            <person name="Gautier V."/>
            <person name="Ament-Velasquez S.L."/>
            <person name="Kruys A."/>
            <person name="Hutchinson M.I."/>
            <person name="Powell A.J."/>
            <person name="Barry K."/>
            <person name="Miller A.N."/>
            <person name="Grigoriev I.V."/>
            <person name="Debuchy R."/>
            <person name="Gladieux P."/>
            <person name="Thoren M.H."/>
            <person name="Johannesson H."/>
        </authorList>
    </citation>
    <scope>NUCLEOTIDE SEQUENCE</scope>
    <source>
        <strain evidence="1">CBS 990.96</strain>
    </source>
</reference>
<evidence type="ECO:0000313" key="2">
    <source>
        <dbReference type="Proteomes" id="UP001301958"/>
    </source>
</evidence>
<gene>
    <name evidence="1" type="ORF">QBC38DRAFT_526074</name>
</gene>
<name>A0AAN7BQP0_9PEZI</name>
<dbReference type="AlphaFoldDB" id="A0AAN7BQP0"/>
<organism evidence="1 2">
    <name type="scientific">Podospora fimiseda</name>
    <dbReference type="NCBI Taxonomy" id="252190"/>
    <lineage>
        <taxon>Eukaryota</taxon>
        <taxon>Fungi</taxon>
        <taxon>Dikarya</taxon>
        <taxon>Ascomycota</taxon>
        <taxon>Pezizomycotina</taxon>
        <taxon>Sordariomycetes</taxon>
        <taxon>Sordariomycetidae</taxon>
        <taxon>Sordariales</taxon>
        <taxon>Podosporaceae</taxon>
        <taxon>Podospora</taxon>
    </lineage>
</organism>
<keyword evidence="2" id="KW-1185">Reference proteome</keyword>
<proteinExistence type="predicted"/>
<dbReference type="Gene3D" id="3.40.50.1460">
    <property type="match status" value="1"/>
</dbReference>
<feature type="non-terminal residue" evidence="1">
    <location>
        <position position="1"/>
    </location>
</feature>
<accession>A0AAN7BQP0</accession>
<dbReference type="Proteomes" id="UP001301958">
    <property type="component" value="Unassembled WGS sequence"/>
</dbReference>
<reference evidence="1" key="1">
    <citation type="journal article" date="2023" name="Mol. Phylogenet. Evol.">
        <title>Genome-scale phylogeny and comparative genomics of the fungal order Sordariales.</title>
        <authorList>
            <person name="Hensen N."/>
            <person name="Bonometti L."/>
            <person name="Westerberg I."/>
            <person name="Brannstrom I.O."/>
            <person name="Guillou S."/>
            <person name="Cros-Aarteil S."/>
            <person name="Calhoun S."/>
            <person name="Haridas S."/>
            <person name="Kuo A."/>
            <person name="Mondo S."/>
            <person name="Pangilinan J."/>
            <person name="Riley R."/>
            <person name="LaButti K."/>
            <person name="Andreopoulos B."/>
            <person name="Lipzen A."/>
            <person name="Chen C."/>
            <person name="Yan M."/>
            <person name="Daum C."/>
            <person name="Ng V."/>
            <person name="Clum A."/>
            <person name="Steindorff A."/>
            <person name="Ohm R.A."/>
            <person name="Martin F."/>
            <person name="Silar P."/>
            <person name="Natvig D.O."/>
            <person name="Lalanne C."/>
            <person name="Gautier V."/>
            <person name="Ament-Velasquez S.L."/>
            <person name="Kruys A."/>
            <person name="Hutchinson M.I."/>
            <person name="Powell A.J."/>
            <person name="Barry K."/>
            <person name="Miller A.N."/>
            <person name="Grigoriev I.V."/>
            <person name="Debuchy R."/>
            <person name="Gladieux P."/>
            <person name="Hiltunen Thoren M."/>
            <person name="Johannesson H."/>
        </authorList>
    </citation>
    <scope>NUCLEOTIDE SEQUENCE</scope>
    <source>
        <strain evidence="1">CBS 990.96</strain>
    </source>
</reference>